<name>A0A3P6SUL9_9BILA</name>
<proteinExistence type="predicted"/>
<gene>
    <name evidence="1" type="ORF">GPUH_LOCUS7557</name>
</gene>
<protein>
    <submittedName>
        <fullName evidence="1">Uncharacterized protein</fullName>
    </submittedName>
</protein>
<dbReference type="EMBL" id="UYRT01019775">
    <property type="protein sequence ID" value="VDK58754.1"/>
    <property type="molecule type" value="Genomic_DNA"/>
</dbReference>
<keyword evidence="2" id="KW-1185">Reference proteome</keyword>
<dbReference type="Proteomes" id="UP000271098">
    <property type="component" value="Unassembled WGS sequence"/>
</dbReference>
<evidence type="ECO:0000313" key="2">
    <source>
        <dbReference type="Proteomes" id="UP000271098"/>
    </source>
</evidence>
<evidence type="ECO:0000313" key="1">
    <source>
        <dbReference type="EMBL" id="VDK58754.1"/>
    </source>
</evidence>
<sequence length="80" mass="9159">MIQQVHANLSTLRYIEQLLSGRNVEERTTFEPNGGIYVNLEQYPRYANHEVQLTPHSSSLLGNSEAPKSLKDQTVEVRYV</sequence>
<reference evidence="1 2" key="1">
    <citation type="submission" date="2018-11" db="EMBL/GenBank/DDBJ databases">
        <authorList>
            <consortium name="Pathogen Informatics"/>
        </authorList>
    </citation>
    <scope>NUCLEOTIDE SEQUENCE [LARGE SCALE GENOMIC DNA]</scope>
</reference>
<dbReference type="AlphaFoldDB" id="A0A3P6SUL9"/>
<organism evidence="1 2">
    <name type="scientific">Gongylonema pulchrum</name>
    <dbReference type="NCBI Taxonomy" id="637853"/>
    <lineage>
        <taxon>Eukaryota</taxon>
        <taxon>Metazoa</taxon>
        <taxon>Ecdysozoa</taxon>
        <taxon>Nematoda</taxon>
        <taxon>Chromadorea</taxon>
        <taxon>Rhabditida</taxon>
        <taxon>Spirurina</taxon>
        <taxon>Spiruromorpha</taxon>
        <taxon>Spiruroidea</taxon>
        <taxon>Gongylonematidae</taxon>
        <taxon>Gongylonema</taxon>
    </lineage>
</organism>
<accession>A0A3P6SUL9</accession>